<dbReference type="PANTHER" id="PTHR35908:SF1">
    <property type="entry name" value="CONSERVED PROTEIN"/>
    <property type="match status" value="1"/>
</dbReference>
<dbReference type="Pfam" id="PF18029">
    <property type="entry name" value="Glyoxalase_6"/>
    <property type="match status" value="1"/>
</dbReference>
<gene>
    <name evidence="2" type="ORF">K5I21_03515</name>
</gene>
<organism evidence="2 3">
    <name type="scientific">Clostridium symbiosum</name>
    <name type="common">Bacteroides symbiosus</name>
    <dbReference type="NCBI Taxonomy" id="1512"/>
    <lineage>
        <taxon>Bacteria</taxon>
        <taxon>Bacillati</taxon>
        <taxon>Bacillota</taxon>
        <taxon>Clostridia</taxon>
        <taxon>Lachnospirales</taxon>
        <taxon>Lachnospiraceae</taxon>
        <taxon>Otoolea</taxon>
    </lineage>
</organism>
<feature type="domain" description="Glyoxalase-like" evidence="1">
    <location>
        <begin position="14"/>
        <end position="124"/>
    </location>
</feature>
<sequence>MNTPKRPAVNRINTVIDCGDAQIMAEFYSRLLGWELTLPAANGWAAVTSPEGAVFAFQEIEGYEPPVWPWEKGKQGQMIHLDFWVDNLEEGVEFALACGAVESAQQFFTTSRTLLDPAGHPFCIDTDGEEP</sequence>
<reference evidence="2" key="1">
    <citation type="journal article" date="2022" name="Cell Host Microbe">
        <title>Colonization of the live biotherapeutic product VE303 and modulation of the microbiota and metabolites in healthy volunteers.</title>
        <authorList>
            <person name="Dsouza M."/>
            <person name="Menon R."/>
            <person name="Crossette E."/>
            <person name="Bhattarai S.K."/>
            <person name="Schneider J."/>
            <person name="Kim Y.G."/>
            <person name="Reddy S."/>
            <person name="Caballero S."/>
            <person name="Felix C."/>
            <person name="Cornacchione L."/>
            <person name="Hendrickson J."/>
            <person name="Watson A.R."/>
            <person name="Minot S.S."/>
            <person name="Greenfield N."/>
            <person name="Schopf L."/>
            <person name="Szabady R."/>
            <person name="Patarroyo J."/>
            <person name="Smith W."/>
            <person name="Harrison P."/>
            <person name="Kuijper E.J."/>
            <person name="Kelly C.P."/>
            <person name="Olle B."/>
            <person name="Bobilev D."/>
            <person name="Silber J.L."/>
            <person name="Bucci V."/>
            <person name="Roberts B."/>
            <person name="Faith J."/>
            <person name="Norman J.M."/>
        </authorList>
    </citation>
    <scope>NUCLEOTIDE SEQUENCE</scope>
    <source>
        <strain evidence="2">VE303-04</strain>
    </source>
</reference>
<dbReference type="Gene3D" id="3.10.180.10">
    <property type="entry name" value="2,3-Dihydroxybiphenyl 1,2-Dioxygenase, domain 1"/>
    <property type="match status" value="1"/>
</dbReference>
<proteinExistence type="predicted"/>
<dbReference type="CDD" id="cd06587">
    <property type="entry name" value="VOC"/>
    <property type="match status" value="1"/>
</dbReference>
<name>A0AAW5EXE6_CLOSY</name>
<evidence type="ECO:0000259" key="1">
    <source>
        <dbReference type="Pfam" id="PF18029"/>
    </source>
</evidence>
<evidence type="ECO:0000313" key="3">
    <source>
        <dbReference type="Proteomes" id="UP001203136"/>
    </source>
</evidence>
<dbReference type="PANTHER" id="PTHR35908">
    <property type="entry name" value="HYPOTHETICAL FUSION PROTEIN"/>
    <property type="match status" value="1"/>
</dbReference>
<dbReference type="InterPro" id="IPR029068">
    <property type="entry name" value="Glyas_Bleomycin-R_OHBP_Dase"/>
</dbReference>
<dbReference type="InterPro" id="IPR041581">
    <property type="entry name" value="Glyoxalase_6"/>
</dbReference>
<dbReference type="RefSeq" id="WP_195344163.1">
    <property type="nucleotide sequence ID" value="NZ_JADNAS010000013.1"/>
</dbReference>
<dbReference type="SUPFAM" id="SSF54593">
    <property type="entry name" value="Glyoxalase/Bleomycin resistance protein/Dihydroxybiphenyl dioxygenase"/>
    <property type="match status" value="1"/>
</dbReference>
<protein>
    <submittedName>
        <fullName evidence="2">VOC family protein</fullName>
    </submittedName>
</protein>
<dbReference type="Proteomes" id="UP001203136">
    <property type="component" value="Unassembled WGS sequence"/>
</dbReference>
<dbReference type="AlphaFoldDB" id="A0AAW5EXE6"/>
<evidence type="ECO:0000313" key="2">
    <source>
        <dbReference type="EMBL" id="MCK0084964.1"/>
    </source>
</evidence>
<comment type="caution">
    <text evidence="2">The sequence shown here is derived from an EMBL/GenBank/DDBJ whole genome shotgun (WGS) entry which is preliminary data.</text>
</comment>
<dbReference type="EMBL" id="JAINVB010000001">
    <property type="protein sequence ID" value="MCK0084964.1"/>
    <property type="molecule type" value="Genomic_DNA"/>
</dbReference>
<accession>A0AAW5EXE6</accession>